<comment type="caution">
    <text evidence="2">The sequence shown here is derived from an EMBL/GenBank/DDBJ whole genome shotgun (WGS) entry which is preliminary data.</text>
</comment>
<keyword evidence="1" id="KW-0472">Membrane</keyword>
<sequence>MNTMLFTNILSNKKHKNLESIYLNLKYHSLLIALKTAFIALPIDDSNGNQLVAFIHKEDR</sequence>
<evidence type="ECO:0000256" key="1">
    <source>
        <dbReference type="SAM" id="Phobius"/>
    </source>
</evidence>
<keyword evidence="3" id="KW-1185">Reference proteome</keyword>
<dbReference type="Proteomes" id="UP000653358">
    <property type="component" value="Unassembled WGS sequence"/>
</dbReference>
<organism evidence="2 3">
    <name type="scientific">Acetobacterium tundrae</name>
    <dbReference type="NCBI Taxonomy" id="132932"/>
    <lineage>
        <taxon>Bacteria</taxon>
        <taxon>Bacillati</taxon>
        <taxon>Bacillota</taxon>
        <taxon>Clostridia</taxon>
        <taxon>Eubacteriales</taxon>
        <taxon>Eubacteriaceae</taxon>
        <taxon>Acetobacterium</taxon>
    </lineage>
</organism>
<evidence type="ECO:0000313" key="3">
    <source>
        <dbReference type="Proteomes" id="UP000653358"/>
    </source>
</evidence>
<keyword evidence="1" id="KW-1133">Transmembrane helix</keyword>
<protein>
    <submittedName>
        <fullName evidence="2">Uncharacterized protein</fullName>
    </submittedName>
</protein>
<dbReference type="EMBL" id="WJBB01000001">
    <property type="protein sequence ID" value="MBC3795444.1"/>
    <property type="molecule type" value="Genomic_DNA"/>
</dbReference>
<proteinExistence type="predicted"/>
<accession>A0ABR6WFY3</accession>
<gene>
    <name evidence="2" type="ORF">GH807_00060</name>
</gene>
<dbReference type="RefSeq" id="WP_186843610.1">
    <property type="nucleotide sequence ID" value="NZ_RXYB01000001.1"/>
</dbReference>
<keyword evidence="1" id="KW-0812">Transmembrane</keyword>
<reference evidence="2 3" key="1">
    <citation type="journal article" date="2020" name="mSystems">
        <title>Defining Genomic and Predicted Metabolic Features of the Acetobacterium Genus.</title>
        <authorList>
            <person name="Ross D.E."/>
            <person name="Marshall C.W."/>
            <person name="Gulliver D."/>
            <person name="May H.D."/>
            <person name="Norman R.S."/>
        </authorList>
    </citation>
    <scope>NUCLEOTIDE SEQUENCE [LARGE SCALE GENOMIC DNA]</scope>
    <source>
        <strain evidence="2 3">DSM 9173</strain>
    </source>
</reference>
<name>A0ABR6WFY3_9FIRM</name>
<feature type="transmembrane region" description="Helical" evidence="1">
    <location>
        <begin position="21"/>
        <end position="43"/>
    </location>
</feature>
<evidence type="ECO:0000313" key="2">
    <source>
        <dbReference type="EMBL" id="MBC3795444.1"/>
    </source>
</evidence>